<gene>
    <name evidence="1" type="ORF">DW988_04985</name>
</gene>
<dbReference type="Proteomes" id="UP000283684">
    <property type="component" value="Unassembled WGS sequence"/>
</dbReference>
<dbReference type="EMBL" id="QSEE01000003">
    <property type="protein sequence ID" value="RGZ50646.1"/>
    <property type="molecule type" value="Genomic_DNA"/>
</dbReference>
<reference evidence="1 2" key="1">
    <citation type="submission" date="2018-08" db="EMBL/GenBank/DDBJ databases">
        <title>A genome reference for cultivated species of the human gut microbiota.</title>
        <authorList>
            <person name="Zou Y."/>
            <person name="Xue W."/>
            <person name="Luo G."/>
        </authorList>
    </citation>
    <scope>NUCLEOTIDE SEQUENCE [LARGE SCALE GENOMIC DNA]</scope>
    <source>
        <strain evidence="1 2">AM50-4</strain>
    </source>
</reference>
<proteinExistence type="predicted"/>
<evidence type="ECO:0000313" key="1">
    <source>
        <dbReference type="EMBL" id="RGZ50646.1"/>
    </source>
</evidence>
<evidence type="ECO:0000313" key="2">
    <source>
        <dbReference type="Proteomes" id="UP000283684"/>
    </source>
</evidence>
<dbReference type="AlphaFoldDB" id="A0A413NQ12"/>
<organism evidence="1 2">
    <name type="scientific">Bacteroides uniformis</name>
    <dbReference type="NCBI Taxonomy" id="820"/>
    <lineage>
        <taxon>Bacteria</taxon>
        <taxon>Pseudomonadati</taxon>
        <taxon>Bacteroidota</taxon>
        <taxon>Bacteroidia</taxon>
        <taxon>Bacteroidales</taxon>
        <taxon>Bacteroidaceae</taxon>
        <taxon>Bacteroides</taxon>
    </lineage>
</organism>
<comment type="caution">
    <text evidence="1">The sequence shown here is derived from an EMBL/GenBank/DDBJ whole genome shotgun (WGS) entry which is preliminary data.</text>
</comment>
<name>A0A413NQ12_BACUN</name>
<protein>
    <submittedName>
        <fullName evidence="1">Uncharacterized protein</fullName>
    </submittedName>
</protein>
<accession>A0A413NQ12</accession>
<sequence>MEKINIQLPQYWKKKKLNPEFIKELESTAKSDPFTKDEFGEYRFGTFLHGCAIVKVEMTDNLLSIAIHSQHPIGLPMIKEIRYKYAPNNCLMTMLMPSREQQISDNTVVLYQIPGSFSDTTDVEFEEGKE</sequence>